<evidence type="ECO:0000313" key="2">
    <source>
        <dbReference type="EMBL" id="CAE8625470.1"/>
    </source>
</evidence>
<name>A0A813GEY8_POLGL</name>
<feature type="non-terminal residue" evidence="2">
    <location>
        <position position="103"/>
    </location>
</feature>
<keyword evidence="3" id="KW-1185">Reference proteome</keyword>
<evidence type="ECO:0000256" key="1">
    <source>
        <dbReference type="SAM" id="SignalP"/>
    </source>
</evidence>
<dbReference type="EMBL" id="CAJNNV010028688">
    <property type="protein sequence ID" value="CAE8625470.1"/>
    <property type="molecule type" value="Genomic_DNA"/>
</dbReference>
<evidence type="ECO:0008006" key="4">
    <source>
        <dbReference type="Google" id="ProtNLM"/>
    </source>
</evidence>
<evidence type="ECO:0000313" key="3">
    <source>
        <dbReference type="Proteomes" id="UP000654075"/>
    </source>
</evidence>
<protein>
    <recommendedName>
        <fullName evidence="4">Subtilisin</fullName>
    </recommendedName>
</protein>
<comment type="caution">
    <text evidence="2">The sequence shown here is derived from an EMBL/GenBank/DDBJ whole genome shotgun (WGS) entry which is preliminary data.</text>
</comment>
<sequence length="103" mass="10724">MGRLIFLMIYLMMPAACEASQEELAASGCSVLQLSKTLTPQPVAAVVYSIGTGNHSAARLGLQACLSTWASNLPAGALQIIGRGQPAETNYSAAAWDPAPECE</sequence>
<feature type="signal peptide" evidence="1">
    <location>
        <begin position="1"/>
        <end position="19"/>
    </location>
</feature>
<keyword evidence="1" id="KW-0732">Signal</keyword>
<dbReference type="Proteomes" id="UP000654075">
    <property type="component" value="Unassembled WGS sequence"/>
</dbReference>
<feature type="chain" id="PRO_5032783213" description="Subtilisin" evidence="1">
    <location>
        <begin position="20"/>
        <end position="103"/>
    </location>
</feature>
<gene>
    <name evidence="2" type="ORF">PGLA1383_LOCUS42466</name>
</gene>
<reference evidence="2" key="1">
    <citation type="submission" date="2021-02" db="EMBL/GenBank/DDBJ databases">
        <authorList>
            <person name="Dougan E. K."/>
            <person name="Rhodes N."/>
            <person name="Thang M."/>
            <person name="Chan C."/>
        </authorList>
    </citation>
    <scope>NUCLEOTIDE SEQUENCE</scope>
</reference>
<accession>A0A813GEY8</accession>
<dbReference type="AlphaFoldDB" id="A0A813GEY8"/>
<proteinExistence type="predicted"/>
<organism evidence="2 3">
    <name type="scientific">Polarella glacialis</name>
    <name type="common">Dinoflagellate</name>
    <dbReference type="NCBI Taxonomy" id="89957"/>
    <lineage>
        <taxon>Eukaryota</taxon>
        <taxon>Sar</taxon>
        <taxon>Alveolata</taxon>
        <taxon>Dinophyceae</taxon>
        <taxon>Suessiales</taxon>
        <taxon>Suessiaceae</taxon>
        <taxon>Polarella</taxon>
    </lineage>
</organism>